<dbReference type="AlphaFoldDB" id="A0A9W4IBI7"/>
<organism evidence="1 2">
    <name type="scientific">Penicillium salamii</name>
    <dbReference type="NCBI Taxonomy" id="1612424"/>
    <lineage>
        <taxon>Eukaryota</taxon>
        <taxon>Fungi</taxon>
        <taxon>Dikarya</taxon>
        <taxon>Ascomycota</taxon>
        <taxon>Pezizomycotina</taxon>
        <taxon>Eurotiomycetes</taxon>
        <taxon>Eurotiomycetidae</taxon>
        <taxon>Eurotiales</taxon>
        <taxon>Aspergillaceae</taxon>
        <taxon>Penicillium</taxon>
    </lineage>
</organism>
<sequence>MVDEKAMQSILSILAKNLDKYNTTVFMILINKRWPLEYDAEELATIGRLNNDYKLIYGCTSKEVG</sequence>
<reference evidence="1" key="1">
    <citation type="submission" date="2021-07" db="EMBL/GenBank/DDBJ databases">
        <authorList>
            <person name="Branca A.L. A."/>
        </authorList>
    </citation>
    <scope>NUCLEOTIDE SEQUENCE</scope>
</reference>
<dbReference type="Proteomes" id="UP001152592">
    <property type="component" value="Unassembled WGS sequence"/>
</dbReference>
<evidence type="ECO:0000313" key="1">
    <source>
        <dbReference type="EMBL" id="CAG8271919.1"/>
    </source>
</evidence>
<protein>
    <submittedName>
        <fullName evidence="1">Uncharacterized protein</fullName>
    </submittedName>
</protein>
<comment type="caution">
    <text evidence="1">The sequence shown here is derived from an EMBL/GenBank/DDBJ whole genome shotgun (WGS) entry which is preliminary data.</text>
</comment>
<dbReference type="EMBL" id="CAJVPD010000049">
    <property type="protein sequence ID" value="CAG8271919.1"/>
    <property type="molecule type" value="Genomic_DNA"/>
</dbReference>
<name>A0A9W4IBI7_9EURO</name>
<dbReference type="OrthoDB" id="3639251at2759"/>
<evidence type="ECO:0000313" key="2">
    <source>
        <dbReference type="Proteomes" id="UP001152592"/>
    </source>
</evidence>
<accession>A0A9W4IBI7</accession>
<gene>
    <name evidence="1" type="ORF">PSALAMII_LOCUS1187</name>
</gene>
<proteinExistence type="predicted"/>